<feature type="compositionally biased region" description="Polar residues" evidence="1">
    <location>
        <begin position="130"/>
        <end position="141"/>
    </location>
</feature>
<comment type="caution">
    <text evidence="2">The sequence shown here is derived from an EMBL/GenBank/DDBJ whole genome shotgun (WGS) entry which is preliminary data.</text>
</comment>
<keyword evidence="3" id="KW-1185">Reference proteome</keyword>
<dbReference type="Proteomes" id="UP001162162">
    <property type="component" value="Unassembled WGS sequence"/>
</dbReference>
<gene>
    <name evidence="2" type="ORF">NQ318_003425</name>
</gene>
<sequence>MIARQQKGVRIRWAWVPPALEYTDVVPDDDECVLGTFTIATQLGPISKCRNILGSYRCELVRARNKPTVSTLPVYRTTPATTSTTTTTTTTERPTPPTTTPTTRPPVPSVTTQPAGQHPTAPRVYPGYSGTATPSYVTPLL</sequence>
<dbReference type="AlphaFoldDB" id="A0AAV8YV16"/>
<feature type="compositionally biased region" description="Low complexity" evidence="1">
    <location>
        <begin position="77"/>
        <end position="93"/>
    </location>
</feature>
<evidence type="ECO:0000256" key="1">
    <source>
        <dbReference type="SAM" id="MobiDB-lite"/>
    </source>
</evidence>
<evidence type="ECO:0000313" key="2">
    <source>
        <dbReference type="EMBL" id="KAJ8955331.1"/>
    </source>
</evidence>
<protein>
    <submittedName>
        <fullName evidence="2">Uncharacterized protein</fullName>
    </submittedName>
</protein>
<organism evidence="2 3">
    <name type="scientific">Aromia moschata</name>
    <dbReference type="NCBI Taxonomy" id="1265417"/>
    <lineage>
        <taxon>Eukaryota</taxon>
        <taxon>Metazoa</taxon>
        <taxon>Ecdysozoa</taxon>
        <taxon>Arthropoda</taxon>
        <taxon>Hexapoda</taxon>
        <taxon>Insecta</taxon>
        <taxon>Pterygota</taxon>
        <taxon>Neoptera</taxon>
        <taxon>Endopterygota</taxon>
        <taxon>Coleoptera</taxon>
        <taxon>Polyphaga</taxon>
        <taxon>Cucujiformia</taxon>
        <taxon>Chrysomeloidea</taxon>
        <taxon>Cerambycidae</taxon>
        <taxon>Cerambycinae</taxon>
        <taxon>Callichromatini</taxon>
        <taxon>Aromia</taxon>
    </lineage>
</organism>
<evidence type="ECO:0000313" key="3">
    <source>
        <dbReference type="Proteomes" id="UP001162162"/>
    </source>
</evidence>
<proteinExistence type="predicted"/>
<feature type="compositionally biased region" description="Pro residues" evidence="1">
    <location>
        <begin position="94"/>
        <end position="108"/>
    </location>
</feature>
<accession>A0AAV8YV16</accession>
<feature type="region of interest" description="Disordered" evidence="1">
    <location>
        <begin position="71"/>
        <end position="141"/>
    </location>
</feature>
<dbReference type="EMBL" id="JAPWTK010000038">
    <property type="protein sequence ID" value="KAJ8955331.1"/>
    <property type="molecule type" value="Genomic_DNA"/>
</dbReference>
<reference evidence="2" key="1">
    <citation type="journal article" date="2023" name="Insect Mol. Biol.">
        <title>Genome sequencing provides insights into the evolution of gene families encoding plant cell wall-degrading enzymes in longhorned beetles.</title>
        <authorList>
            <person name="Shin N.R."/>
            <person name="Okamura Y."/>
            <person name="Kirsch R."/>
            <person name="Pauchet Y."/>
        </authorList>
    </citation>
    <scope>NUCLEOTIDE SEQUENCE</scope>
    <source>
        <strain evidence="2">AMC_N1</strain>
    </source>
</reference>
<name>A0AAV8YV16_9CUCU</name>